<evidence type="ECO:0000256" key="2">
    <source>
        <dbReference type="ARBA" id="ARBA00022737"/>
    </source>
</evidence>
<dbReference type="InterPro" id="IPR050216">
    <property type="entry name" value="LRR_domain-containing"/>
</dbReference>
<accession>A0A8S1HUX6</accession>
<reference evidence="3" key="1">
    <citation type="submission" date="2020-10" db="EMBL/GenBank/DDBJ databases">
        <authorList>
            <person name="Kikuchi T."/>
        </authorList>
    </citation>
    <scope>NUCLEOTIDE SEQUENCE</scope>
    <source>
        <strain evidence="3">NKZ352</strain>
    </source>
</reference>
<dbReference type="Gene3D" id="3.80.10.10">
    <property type="entry name" value="Ribonuclease Inhibitor"/>
    <property type="match status" value="1"/>
</dbReference>
<dbReference type="PANTHER" id="PTHR48051:SF1">
    <property type="entry name" value="RAS SUPPRESSOR PROTEIN 1"/>
    <property type="match status" value="1"/>
</dbReference>
<dbReference type="SUPFAM" id="SSF52058">
    <property type="entry name" value="L domain-like"/>
    <property type="match status" value="1"/>
</dbReference>
<dbReference type="AlphaFoldDB" id="A0A8S1HUX6"/>
<dbReference type="InterPro" id="IPR001611">
    <property type="entry name" value="Leu-rich_rpt"/>
</dbReference>
<dbReference type="PROSITE" id="PS51450">
    <property type="entry name" value="LRR"/>
    <property type="match status" value="1"/>
</dbReference>
<dbReference type="Pfam" id="PF00560">
    <property type="entry name" value="LRR_1"/>
    <property type="match status" value="1"/>
</dbReference>
<dbReference type="SMART" id="SM00369">
    <property type="entry name" value="LRR_TYP"/>
    <property type="match status" value="2"/>
</dbReference>
<keyword evidence="1" id="KW-0433">Leucine-rich repeat</keyword>
<dbReference type="InterPro" id="IPR003591">
    <property type="entry name" value="Leu-rich_rpt_typical-subtyp"/>
</dbReference>
<dbReference type="PANTHER" id="PTHR48051">
    <property type="match status" value="1"/>
</dbReference>
<sequence length="177" mass="19871">MSVNLIAGRGVTQVVIRCEEAKTSGYLDLSSCSLMFIADAIYLLLKGYEIDKVNLRNNGFKKFPKKMVTKFPNLTIFNMEGNEIEEVPTELGSWTNLKGINGANNKLQKFPEGIYELQKLVHLDLSGNLISELDVDRLYENCQALAQLNLSENPLSQETKESLKNHPKKPAKLVVKL</sequence>
<dbReference type="InterPro" id="IPR032675">
    <property type="entry name" value="LRR_dom_sf"/>
</dbReference>
<evidence type="ECO:0000313" key="4">
    <source>
        <dbReference type="Proteomes" id="UP000835052"/>
    </source>
</evidence>
<dbReference type="Proteomes" id="UP000835052">
    <property type="component" value="Unassembled WGS sequence"/>
</dbReference>
<organism evidence="3 4">
    <name type="scientific">Caenorhabditis auriculariae</name>
    <dbReference type="NCBI Taxonomy" id="2777116"/>
    <lineage>
        <taxon>Eukaryota</taxon>
        <taxon>Metazoa</taxon>
        <taxon>Ecdysozoa</taxon>
        <taxon>Nematoda</taxon>
        <taxon>Chromadorea</taxon>
        <taxon>Rhabditida</taxon>
        <taxon>Rhabditina</taxon>
        <taxon>Rhabditomorpha</taxon>
        <taxon>Rhabditoidea</taxon>
        <taxon>Rhabditidae</taxon>
        <taxon>Peloderinae</taxon>
        <taxon>Caenorhabditis</taxon>
    </lineage>
</organism>
<evidence type="ECO:0000256" key="1">
    <source>
        <dbReference type="ARBA" id="ARBA00022614"/>
    </source>
</evidence>
<keyword evidence="4" id="KW-1185">Reference proteome</keyword>
<proteinExistence type="predicted"/>
<dbReference type="GO" id="GO:0005737">
    <property type="term" value="C:cytoplasm"/>
    <property type="evidence" value="ECO:0007669"/>
    <property type="project" value="TreeGrafter"/>
</dbReference>
<dbReference type="OrthoDB" id="1060944at2759"/>
<protein>
    <submittedName>
        <fullName evidence="3">Uncharacterized protein</fullName>
    </submittedName>
</protein>
<keyword evidence="2" id="KW-0677">Repeat</keyword>
<gene>
    <name evidence="3" type="ORF">CAUJ_LOCUS15783</name>
</gene>
<evidence type="ECO:0000313" key="3">
    <source>
        <dbReference type="EMBL" id="CAD6199884.1"/>
    </source>
</evidence>
<dbReference type="EMBL" id="CAJGYM010000212">
    <property type="protein sequence ID" value="CAD6199884.1"/>
    <property type="molecule type" value="Genomic_DNA"/>
</dbReference>
<comment type="caution">
    <text evidence="3">The sequence shown here is derived from an EMBL/GenBank/DDBJ whole genome shotgun (WGS) entry which is preliminary data.</text>
</comment>
<name>A0A8S1HUX6_9PELO</name>